<feature type="compositionally biased region" description="Acidic residues" evidence="1">
    <location>
        <begin position="228"/>
        <end position="247"/>
    </location>
</feature>
<evidence type="ECO:0000259" key="2">
    <source>
        <dbReference type="PROSITE" id="PS50858"/>
    </source>
</evidence>
<evidence type="ECO:0000256" key="1">
    <source>
        <dbReference type="SAM" id="MobiDB-lite"/>
    </source>
</evidence>
<sequence>MDLWNRARSFVEETAKGVNKQSQHLSFATSKFTDIIADTKEIASQASNQIKHFAEAVTVNPTQTHSEDEILDLHTFGITEELREFVKGITVTTFRDFPIQDDTEFSDVPTVSNIRQDLTEWQQKHATLVLSTVKEISKLRYELCPRVMKERKFWRIYFILLNNHIAPYENRYIEDAKLKSSEQVKDHEVMEPSKVELTSNQEEVLKMKKETKTSTEQDLDVFLLGDIGDSDNDNDPDDGDGDFDDDLDKLIDSSDDEKGKS</sequence>
<feature type="domain" description="BSD" evidence="2">
    <location>
        <begin position="120"/>
        <end position="165"/>
    </location>
</feature>
<dbReference type="Proteomes" id="UP001497480">
    <property type="component" value="Unassembled WGS sequence"/>
</dbReference>
<comment type="caution">
    <text evidence="3">The sequence shown here is derived from an EMBL/GenBank/DDBJ whole genome shotgun (WGS) entry which is preliminary data.</text>
</comment>
<dbReference type="Pfam" id="PF03909">
    <property type="entry name" value="BSD"/>
    <property type="match status" value="1"/>
</dbReference>
<keyword evidence="4" id="KW-1185">Reference proteome</keyword>
<proteinExistence type="predicted"/>
<dbReference type="InterPro" id="IPR005607">
    <property type="entry name" value="BSD_dom"/>
</dbReference>
<evidence type="ECO:0000313" key="4">
    <source>
        <dbReference type="Proteomes" id="UP001497480"/>
    </source>
</evidence>
<dbReference type="PANTHER" id="PTHR31923:SF1">
    <property type="entry name" value="BSD DOMAIN-CONTAINING PROTEIN"/>
    <property type="match status" value="1"/>
</dbReference>
<dbReference type="AlphaFoldDB" id="A0AAV1WDZ2"/>
<protein>
    <recommendedName>
        <fullName evidence="2">BSD domain-containing protein</fullName>
    </recommendedName>
</protein>
<feature type="compositionally biased region" description="Basic and acidic residues" evidence="1">
    <location>
        <begin position="203"/>
        <end position="214"/>
    </location>
</feature>
<evidence type="ECO:0000313" key="3">
    <source>
        <dbReference type="EMBL" id="CAL0307166.1"/>
    </source>
</evidence>
<organism evidence="3 4">
    <name type="scientific">Lupinus luteus</name>
    <name type="common">European yellow lupine</name>
    <dbReference type="NCBI Taxonomy" id="3873"/>
    <lineage>
        <taxon>Eukaryota</taxon>
        <taxon>Viridiplantae</taxon>
        <taxon>Streptophyta</taxon>
        <taxon>Embryophyta</taxon>
        <taxon>Tracheophyta</taxon>
        <taxon>Spermatophyta</taxon>
        <taxon>Magnoliopsida</taxon>
        <taxon>eudicotyledons</taxon>
        <taxon>Gunneridae</taxon>
        <taxon>Pentapetalae</taxon>
        <taxon>rosids</taxon>
        <taxon>fabids</taxon>
        <taxon>Fabales</taxon>
        <taxon>Fabaceae</taxon>
        <taxon>Papilionoideae</taxon>
        <taxon>50 kb inversion clade</taxon>
        <taxon>genistoids sensu lato</taxon>
        <taxon>core genistoids</taxon>
        <taxon>Genisteae</taxon>
        <taxon>Lupinus</taxon>
    </lineage>
</organism>
<name>A0AAV1WDZ2_LUPLU</name>
<reference evidence="3 4" key="1">
    <citation type="submission" date="2024-03" db="EMBL/GenBank/DDBJ databases">
        <authorList>
            <person name="Martinez-Hernandez J."/>
        </authorList>
    </citation>
    <scope>NUCLEOTIDE SEQUENCE [LARGE SCALE GENOMIC DNA]</scope>
</reference>
<dbReference type="SUPFAM" id="SSF140383">
    <property type="entry name" value="BSD domain-like"/>
    <property type="match status" value="1"/>
</dbReference>
<dbReference type="EMBL" id="CAXHTB010000005">
    <property type="protein sequence ID" value="CAL0307166.1"/>
    <property type="molecule type" value="Genomic_DNA"/>
</dbReference>
<dbReference type="PANTHER" id="PTHR31923">
    <property type="entry name" value="BSD DOMAIN-CONTAINING PROTEIN"/>
    <property type="match status" value="1"/>
</dbReference>
<accession>A0AAV1WDZ2</accession>
<feature type="compositionally biased region" description="Basic and acidic residues" evidence="1">
    <location>
        <begin position="248"/>
        <end position="261"/>
    </location>
</feature>
<dbReference type="PROSITE" id="PS50858">
    <property type="entry name" value="BSD"/>
    <property type="match status" value="1"/>
</dbReference>
<dbReference type="Gene3D" id="1.10.3970.10">
    <property type="entry name" value="BSD domain"/>
    <property type="match status" value="1"/>
</dbReference>
<dbReference type="InterPro" id="IPR035925">
    <property type="entry name" value="BSD_dom_sf"/>
</dbReference>
<feature type="region of interest" description="Disordered" evidence="1">
    <location>
        <begin position="195"/>
        <end position="214"/>
    </location>
</feature>
<feature type="region of interest" description="Disordered" evidence="1">
    <location>
        <begin position="224"/>
        <end position="261"/>
    </location>
</feature>
<gene>
    <name evidence="3" type="ORF">LLUT_LOCUS8226</name>
</gene>
<dbReference type="SMART" id="SM00751">
    <property type="entry name" value="BSD"/>
    <property type="match status" value="1"/>
</dbReference>